<sequence>MKTATRIRDVHQSPDPNASQAIYRLDPPLDGHNHVLVSAVTVALCGPETYIFGSDENGNTEDWEELNGSYRGGLDHAAALKNAGYEVTA</sequence>
<protein>
    <submittedName>
        <fullName evidence="2">Uncharacterized protein</fullName>
    </submittedName>
</protein>
<evidence type="ECO:0000313" key="2">
    <source>
        <dbReference type="EMBL" id="QIP39673.1"/>
    </source>
</evidence>
<dbReference type="EMBL" id="CP050124">
    <property type="protein sequence ID" value="QIP39673.1"/>
    <property type="molecule type" value="Genomic_DNA"/>
</dbReference>
<dbReference type="AlphaFoldDB" id="A0A6G9CRK1"/>
<organism evidence="2 3">
    <name type="scientific">Rhodococcus erythropolis</name>
    <name type="common">Arthrobacter picolinophilus</name>
    <dbReference type="NCBI Taxonomy" id="1833"/>
    <lineage>
        <taxon>Bacteria</taxon>
        <taxon>Bacillati</taxon>
        <taxon>Actinomycetota</taxon>
        <taxon>Actinomycetes</taxon>
        <taxon>Mycobacteriales</taxon>
        <taxon>Nocardiaceae</taxon>
        <taxon>Rhodococcus</taxon>
        <taxon>Rhodococcus erythropolis group</taxon>
    </lineage>
</organism>
<dbReference type="RefSeq" id="WP_166502071.1">
    <property type="nucleotide sequence ID" value="NZ_CP050124.1"/>
</dbReference>
<feature type="compositionally biased region" description="Basic and acidic residues" evidence="1">
    <location>
        <begin position="1"/>
        <end position="12"/>
    </location>
</feature>
<dbReference type="Proteomes" id="UP000502345">
    <property type="component" value="Chromosome"/>
</dbReference>
<reference evidence="2 3" key="1">
    <citation type="submission" date="2020-03" db="EMBL/GenBank/DDBJ databases">
        <title>Screen low temperature-resistant strains for efficient degradation of petroleum hydrocarbons under the low temperature.</title>
        <authorList>
            <person name="Wang Y."/>
            <person name="Chen J."/>
        </authorList>
    </citation>
    <scope>NUCLEOTIDE SEQUENCE [LARGE SCALE GENOMIC DNA]</scope>
    <source>
        <strain evidence="2 3">KB1</strain>
    </source>
</reference>
<gene>
    <name evidence="2" type="ORF">G9444_2429</name>
</gene>
<evidence type="ECO:0000256" key="1">
    <source>
        <dbReference type="SAM" id="MobiDB-lite"/>
    </source>
</evidence>
<proteinExistence type="predicted"/>
<evidence type="ECO:0000313" key="3">
    <source>
        <dbReference type="Proteomes" id="UP000502345"/>
    </source>
</evidence>
<accession>A0A6G9CRK1</accession>
<name>A0A6G9CRK1_RHOER</name>
<feature type="region of interest" description="Disordered" evidence="1">
    <location>
        <begin position="1"/>
        <end position="22"/>
    </location>
</feature>